<feature type="region of interest" description="Disordered" evidence="5">
    <location>
        <begin position="466"/>
        <end position="494"/>
    </location>
</feature>
<keyword evidence="1" id="KW-0145">Chemotaxis</keyword>
<dbReference type="eggNOG" id="COG0840">
    <property type="taxonomic scope" value="Bacteria"/>
</dbReference>
<evidence type="ECO:0000256" key="2">
    <source>
        <dbReference type="ARBA" id="ARBA00029447"/>
    </source>
</evidence>
<dbReference type="EMBL" id="AQQW01000003">
    <property type="protein sequence ID" value="ETW13710.1"/>
    <property type="molecule type" value="Genomic_DNA"/>
</dbReference>
<dbReference type="SMART" id="SM00091">
    <property type="entry name" value="PAS"/>
    <property type="match status" value="3"/>
</dbReference>
<dbReference type="AlphaFoldDB" id="W4HNX0"/>
<dbReference type="Proteomes" id="UP000019063">
    <property type="component" value="Unassembled WGS sequence"/>
</dbReference>
<dbReference type="InterPro" id="IPR035965">
    <property type="entry name" value="PAS-like_dom_sf"/>
</dbReference>
<evidence type="ECO:0000259" key="6">
    <source>
        <dbReference type="PROSITE" id="PS50111"/>
    </source>
</evidence>
<dbReference type="PATRIC" id="fig|1317118.6.peg.1399"/>
<keyword evidence="11" id="KW-1185">Reference proteome</keyword>
<reference evidence="10 11" key="1">
    <citation type="journal article" date="2014" name="Antonie Van Leeuwenhoek">
        <title>Roseivivax atlanticus sp. nov., isolated from surface seawater of the Atlantic Ocean.</title>
        <authorList>
            <person name="Li G."/>
            <person name="Lai Q."/>
            <person name="Liu X."/>
            <person name="Sun F."/>
            <person name="Shao Z."/>
        </authorList>
    </citation>
    <scope>NUCLEOTIDE SEQUENCE [LARGE SCALE GENOMIC DNA]</scope>
    <source>
        <strain evidence="10 11">22II-s10s</strain>
    </source>
</reference>
<gene>
    <name evidence="10" type="ORF">ATO8_06756</name>
</gene>
<dbReference type="GO" id="GO:0007165">
    <property type="term" value="P:signal transduction"/>
    <property type="evidence" value="ECO:0007669"/>
    <property type="project" value="UniProtKB-KW"/>
</dbReference>
<feature type="domain" description="PAS" evidence="7">
    <location>
        <begin position="27"/>
        <end position="84"/>
    </location>
</feature>
<accession>W4HNX0</accession>
<feature type="domain" description="HAMP" evidence="9">
    <location>
        <begin position="369"/>
        <end position="420"/>
    </location>
</feature>
<dbReference type="Gene3D" id="1.10.287.950">
    <property type="entry name" value="Methyl-accepting chemotaxis protein"/>
    <property type="match status" value="1"/>
</dbReference>
<feature type="domain" description="Methyl-accepting transducer" evidence="6">
    <location>
        <begin position="425"/>
        <end position="654"/>
    </location>
</feature>
<dbReference type="PANTHER" id="PTHR43531:SF11">
    <property type="entry name" value="METHYL-ACCEPTING CHEMOTAXIS PROTEIN 3"/>
    <property type="match status" value="1"/>
</dbReference>
<dbReference type="Gene3D" id="3.30.450.20">
    <property type="entry name" value="PAS domain"/>
    <property type="match status" value="3"/>
</dbReference>
<evidence type="ECO:0000313" key="10">
    <source>
        <dbReference type="EMBL" id="ETW13710.1"/>
    </source>
</evidence>
<keyword evidence="3" id="KW-0807">Transducer</keyword>
<feature type="domain" description="PAC" evidence="8">
    <location>
        <begin position="328"/>
        <end position="380"/>
    </location>
</feature>
<evidence type="ECO:0000313" key="11">
    <source>
        <dbReference type="Proteomes" id="UP000019063"/>
    </source>
</evidence>
<dbReference type="CDD" id="cd11386">
    <property type="entry name" value="MCP_signal"/>
    <property type="match status" value="1"/>
</dbReference>
<dbReference type="STRING" id="1379903.ATO8_06756"/>
<dbReference type="PROSITE" id="PS50113">
    <property type="entry name" value="PAC"/>
    <property type="match status" value="1"/>
</dbReference>
<dbReference type="PANTHER" id="PTHR43531">
    <property type="entry name" value="PROTEIN ICFG"/>
    <property type="match status" value="1"/>
</dbReference>
<dbReference type="GO" id="GO:0016020">
    <property type="term" value="C:membrane"/>
    <property type="evidence" value="ECO:0007669"/>
    <property type="project" value="InterPro"/>
</dbReference>
<name>W4HNX0_9RHOB</name>
<dbReference type="PRINTS" id="PR00260">
    <property type="entry name" value="CHEMTRNSDUCR"/>
</dbReference>
<dbReference type="InterPro" id="IPR051310">
    <property type="entry name" value="MCP_chemotaxis"/>
</dbReference>
<dbReference type="CDD" id="cd00130">
    <property type="entry name" value="PAS"/>
    <property type="match status" value="3"/>
</dbReference>
<evidence type="ECO:0000259" key="9">
    <source>
        <dbReference type="PROSITE" id="PS50885"/>
    </source>
</evidence>
<evidence type="ECO:0000256" key="1">
    <source>
        <dbReference type="ARBA" id="ARBA00022500"/>
    </source>
</evidence>
<feature type="domain" description="PAS" evidence="7">
    <location>
        <begin position="147"/>
        <end position="192"/>
    </location>
</feature>
<dbReference type="Pfam" id="PF08447">
    <property type="entry name" value="PAS_3"/>
    <property type="match status" value="1"/>
</dbReference>
<feature type="coiled-coil region" evidence="4">
    <location>
        <begin position="437"/>
        <end position="464"/>
    </location>
</feature>
<comment type="caution">
    <text evidence="10">The sequence shown here is derived from an EMBL/GenBank/DDBJ whole genome shotgun (WGS) entry which is preliminary data.</text>
</comment>
<dbReference type="InterPro" id="IPR003660">
    <property type="entry name" value="HAMP_dom"/>
</dbReference>
<dbReference type="SUPFAM" id="SSF55785">
    <property type="entry name" value="PYP-like sensor domain (PAS domain)"/>
    <property type="match status" value="3"/>
</dbReference>
<dbReference type="NCBIfam" id="TIGR00229">
    <property type="entry name" value="sensory_box"/>
    <property type="match status" value="3"/>
</dbReference>
<dbReference type="RefSeq" id="WP_051487460.1">
    <property type="nucleotide sequence ID" value="NZ_AQQW01000003.1"/>
</dbReference>
<organism evidence="10 11">
    <name type="scientific">Roseivivax marinus</name>
    <dbReference type="NCBI Taxonomy" id="1379903"/>
    <lineage>
        <taxon>Bacteria</taxon>
        <taxon>Pseudomonadati</taxon>
        <taxon>Pseudomonadota</taxon>
        <taxon>Alphaproteobacteria</taxon>
        <taxon>Rhodobacterales</taxon>
        <taxon>Roseobacteraceae</taxon>
        <taxon>Roseivivax</taxon>
    </lineage>
</organism>
<dbReference type="Pfam" id="PF00015">
    <property type="entry name" value="MCPsignal"/>
    <property type="match status" value="1"/>
</dbReference>
<proteinExistence type="inferred from homology"/>
<dbReference type="InterPro" id="IPR013656">
    <property type="entry name" value="PAS_4"/>
</dbReference>
<evidence type="ECO:0000256" key="3">
    <source>
        <dbReference type="PROSITE-ProRule" id="PRU00284"/>
    </source>
</evidence>
<evidence type="ECO:0000256" key="4">
    <source>
        <dbReference type="SAM" id="Coils"/>
    </source>
</evidence>
<dbReference type="Pfam" id="PF08448">
    <property type="entry name" value="PAS_4"/>
    <property type="match status" value="2"/>
</dbReference>
<protein>
    <submittedName>
        <fullName evidence="10">Methyl-accepting chemotaxis protein McpH</fullName>
    </submittedName>
</protein>
<dbReference type="InterPro" id="IPR013655">
    <property type="entry name" value="PAS_fold_3"/>
</dbReference>
<dbReference type="PROSITE" id="PS50111">
    <property type="entry name" value="CHEMOTAXIS_TRANSDUC_2"/>
    <property type="match status" value="1"/>
</dbReference>
<dbReference type="PROSITE" id="PS50112">
    <property type="entry name" value="PAS"/>
    <property type="match status" value="2"/>
</dbReference>
<keyword evidence="4" id="KW-0175">Coiled coil</keyword>
<dbReference type="SUPFAM" id="SSF58104">
    <property type="entry name" value="Methyl-accepting chemotaxis protein (MCP) signaling domain"/>
    <property type="match status" value="1"/>
</dbReference>
<dbReference type="InterPro" id="IPR004089">
    <property type="entry name" value="MCPsignal_dom"/>
</dbReference>
<dbReference type="PROSITE" id="PS50885">
    <property type="entry name" value="HAMP"/>
    <property type="match status" value="1"/>
</dbReference>
<evidence type="ECO:0000259" key="7">
    <source>
        <dbReference type="PROSITE" id="PS50112"/>
    </source>
</evidence>
<dbReference type="GO" id="GO:0004888">
    <property type="term" value="F:transmembrane signaling receptor activity"/>
    <property type="evidence" value="ECO:0007669"/>
    <property type="project" value="InterPro"/>
</dbReference>
<dbReference type="InterPro" id="IPR001610">
    <property type="entry name" value="PAC"/>
</dbReference>
<sequence>MFAFRGAQPSNPSDAIARRAIERTHLILHLTRDGRIVRGNARMAEALGRDKLELTGRSLHDLIRQQDRDAAWFADLLRRIARGEDVTRIFAVQTASGEERWFSAVFCKVDDDPETQALCVARDITEHHLARRENRSHTDALKRSMAVIEFDLDGTILDANEQFLKTVGYTRDEVVGKHHRIFMPRSEAATQDYAQFWTDLAAGRSRSGLMERVGKGGRHVFLQASYETLKDPDDKPFRVVKYAFDVTRAKDLERDCLDQIEAIQMVQAVIEFEPDGTVRTANDLFCSLMGYAQSEIAGKHHRIFLEPAEAASADYQTFWPALRAGEKKSGEFVRRDKAGNPVYIRASYNPIRNAAGEVVKVVKFAVDTTQLRVAADSVRDGLERLAEGRLDVEITQPLGDLDAIRVNFNTSVSRIREIIGQVTGHTAEVAGEARAIASATDQLARRTERQAATLEENTAALQELTTSVKGSAESAAEARRRATSAMDDTERSGEVVRTATAAMDEIATSSNKISSITSLIDSIAFQTNLLALNAGVEAARAGDAGLGFAVVASEVRSLAQRSSDAAREISELIGASEQQVKRGVDLVKKTGEALSAIQRKVTDINESVESIATSASDQSDRIEEMNTSVSQLDQVTQQNAAMAEETNAAIDSLEQMIARVSSALTYFDHAAGEAAAPAARTVRAAG</sequence>
<dbReference type="InterPro" id="IPR000700">
    <property type="entry name" value="PAS-assoc_C"/>
</dbReference>
<dbReference type="InterPro" id="IPR004090">
    <property type="entry name" value="Chemotax_Me-accpt_rcpt"/>
</dbReference>
<evidence type="ECO:0000259" key="8">
    <source>
        <dbReference type="PROSITE" id="PS50113"/>
    </source>
</evidence>
<dbReference type="GO" id="GO:0006935">
    <property type="term" value="P:chemotaxis"/>
    <property type="evidence" value="ECO:0007669"/>
    <property type="project" value="UniProtKB-KW"/>
</dbReference>
<dbReference type="SMART" id="SM00086">
    <property type="entry name" value="PAC"/>
    <property type="match status" value="2"/>
</dbReference>
<evidence type="ECO:0000256" key="5">
    <source>
        <dbReference type="SAM" id="MobiDB-lite"/>
    </source>
</evidence>
<dbReference type="SMART" id="SM00283">
    <property type="entry name" value="MA"/>
    <property type="match status" value="1"/>
</dbReference>
<dbReference type="InterPro" id="IPR000014">
    <property type="entry name" value="PAS"/>
</dbReference>
<comment type="similarity">
    <text evidence="2">Belongs to the methyl-accepting chemotaxis (MCP) protein family.</text>
</comment>